<keyword evidence="3 6" id="KW-0812">Transmembrane</keyword>
<dbReference type="STRING" id="131112.SAMN04489737_0216"/>
<comment type="subcellular location">
    <subcellularLocation>
        <location evidence="1">Membrane</location>
        <topology evidence="1">Multi-pass membrane protein</topology>
    </subcellularLocation>
</comment>
<protein>
    <submittedName>
        <fullName evidence="7">Inorganic phosphate transporter, PiT family</fullName>
    </submittedName>
</protein>
<accession>A0A1H2LBS9</accession>
<feature type="transmembrane region" description="Helical" evidence="6">
    <location>
        <begin position="114"/>
        <end position="135"/>
    </location>
</feature>
<dbReference type="Pfam" id="PF01384">
    <property type="entry name" value="PHO4"/>
    <property type="match status" value="1"/>
</dbReference>
<keyword evidence="8" id="KW-1185">Reference proteome</keyword>
<dbReference type="AlphaFoldDB" id="A0A1H2LBS9"/>
<dbReference type="InterPro" id="IPR001204">
    <property type="entry name" value="Phos_transporter"/>
</dbReference>
<name>A0A1H2LBS9_9ACTO</name>
<evidence type="ECO:0000256" key="5">
    <source>
        <dbReference type="ARBA" id="ARBA00023136"/>
    </source>
</evidence>
<sequence length="337" mass="35201">MLTSTTLIVGMVILIAFAFDFTNGFHDAANAIATSVATRALAPRTALIMAAVMNFVGALLGTGVAETIGSGIVDISGVDNQLVALFVVLSGLVGAVTWNLITWWLGLPSSSSHALIGGLAGAGLAASISVQWSVIGEKVVLPMFVSPVVGFVLAYLLMSIVMRIFANFAYRPTMRRFRYAQTVSAAATALGHGLQDAQKTMGVVVLALVAGGFHEGHAVPLWVKLGAATAISLGTYSGGWRIMKTLGSKIIDLDPSQGFVAESVASSVLYTTAFLYHAPISTTHTITSAIMGAGATKRLSAVRWSVTKSIVGAWFLTMPAAAIVAAVFYAVFHFLFI</sequence>
<feature type="transmembrane region" description="Helical" evidence="6">
    <location>
        <begin position="141"/>
        <end position="166"/>
    </location>
</feature>
<keyword evidence="2" id="KW-0813">Transport</keyword>
<evidence type="ECO:0000256" key="6">
    <source>
        <dbReference type="SAM" id="Phobius"/>
    </source>
</evidence>
<reference evidence="8" key="1">
    <citation type="submission" date="2016-10" db="EMBL/GenBank/DDBJ databases">
        <authorList>
            <person name="Varghese N."/>
            <person name="Submissions S."/>
        </authorList>
    </citation>
    <scope>NUCLEOTIDE SEQUENCE [LARGE SCALE GENOMIC DNA]</scope>
    <source>
        <strain evidence="8">DSM 10002</strain>
    </source>
</reference>
<dbReference type="PANTHER" id="PTHR11101">
    <property type="entry name" value="PHOSPHATE TRANSPORTER"/>
    <property type="match status" value="1"/>
</dbReference>
<feature type="transmembrane region" description="Helical" evidence="6">
    <location>
        <begin position="313"/>
        <end position="336"/>
    </location>
</feature>
<proteinExistence type="predicted"/>
<feature type="transmembrane region" description="Helical" evidence="6">
    <location>
        <begin position="46"/>
        <end position="65"/>
    </location>
</feature>
<dbReference type="GO" id="GO:0005315">
    <property type="term" value="F:phosphate transmembrane transporter activity"/>
    <property type="evidence" value="ECO:0007669"/>
    <property type="project" value="InterPro"/>
</dbReference>
<feature type="transmembrane region" description="Helical" evidence="6">
    <location>
        <begin position="85"/>
        <end position="107"/>
    </location>
</feature>
<gene>
    <name evidence="7" type="ORF">SAMN04489737_0216</name>
</gene>
<dbReference type="GO" id="GO:0035435">
    <property type="term" value="P:phosphate ion transmembrane transport"/>
    <property type="evidence" value="ECO:0007669"/>
    <property type="project" value="TreeGrafter"/>
</dbReference>
<dbReference type="GeneID" id="65343974"/>
<keyword evidence="5 6" id="KW-0472">Membrane</keyword>
<organism evidence="7 8">
    <name type="scientific">Arcanobacterium phocae</name>
    <dbReference type="NCBI Taxonomy" id="131112"/>
    <lineage>
        <taxon>Bacteria</taxon>
        <taxon>Bacillati</taxon>
        <taxon>Actinomycetota</taxon>
        <taxon>Actinomycetes</taxon>
        <taxon>Actinomycetales</taxon>
        <taxon>Actinomycetaceae</taxon>
        <taxon>Arcanobacterium</taxon>
    </lineage>
</organism>
<keyword evidence="4 6" id="KW-1133">Transmembrane helix</keyword>
<dbReference type="OrthoDB" id="9779554at2"/>
<evidence type="ECO:0000313" key="8">
    <source>
        <dbReference type="Proteomes" id="UP000214355"/>
    </source>
</evidence>
<evidence type="ECO:0000313" key="7">
    <source>
        <dbReference type="EMBL" id="SDU77886.1"/>
    </source>
</evidence>
<evidence type="ECO:0000256" key="2">
    <source>
        <dbReference type="ARBA" id="ARBA00022448"/>
    </source>
</evidence>
<dbReference type="GO" id="GO:0016020">
    <property type="term" value="C:membrane"/>
    <property type="evidence" value="ECO:0007669"/>
    <property type="project" value="UniProtKB-SubCell"/>
</dbReference>
<dbReference type="EMBL" id="LT629804">
    <property type="protein sequence ID" value="SDU77886.1"/>
    <property type="molecule type" value="Genomic_DNA"/>
</dbReference>
<evidence type="ECO:0000256" key="1">
    <source>
        <dbReference type="ARBA" id="ARBA00004141"/>
    </source>
</evidence>
<evidence type="ECO:0000256" key="4">
    <source>
        <dbReference type="ARBA" id="ARBA00022989"/>
    </source>
</evidence>
<evidence type="ECO:0000256" key="3">
    <source>
        <dbReference type="ARBA" id="ARBA00022692"/>
    </source>
</evidence>
<dbReference type="Proteomes" id="UP000214355">
    <property type="component" value="Chromosome I"/>
</dbReference>
<dbReference type="RefSeq" id="WP_091278853.1">
    <property type="nucleotide sequence ID" value="NZ_LT629804.1"/>
</dbReference>
<feature type="transmembrane region" description="Helical" evidence="6">
    <location>
        <begin position="6"/>
        <end position="25"/>
    </location>
</feature>
<dbReference type="PANTHER" id="PTHR11101:SF80">
    <property type="entry name" value="PHOSPHATE TRANSPORTER"/>
    <property type="match status" value="1"/>
</dbReference>